<feature type="transmembrane region" description="Helical" evidence="1">
    <location>
        <begin position="45"/>
        <end position="70"/>
    </location>
</feature>
<feature type="transmembrane region" description="Helical" evidence="1">
    <location>
        <begin position="443"/>
        <end position="465"/>
    </location>
</feature>
<dbReference type="STRING" id="1844972.A7K91_15895"/>
<dbReference type="RefSeq" id="WP_068685294.1">
    <property type="nucleotide sequence ID" value="NZ_LYPA01000066.1"/>
</dbReference>
<feature type="transmembrane region" description="Helical" evidence="1">
    <location>
        <begin position="405"/>
        <end position="431"/>
    </location>
</feature>
<gene>
    <name evidence="2" type="ORF">A7K91_15895</name>
</gene>
<keyword evidence="1" id="KW-0472">Membrane</keyword>
<dbReference type="EMBL" id="LYPA01000066">
    <property type="protein sequence ID" value="OBR64103.1"/>
    <property type="molecule type" value="Genomic_DNA"/>
</dbReference>
<feature type="transmembrane region" description="Helical" evidence="1">
    <location>
        <begin position="199"/>
        <end position="218"/>
    </location>
</feature>
<name>A0A1A5YET9_9BACL</name>
<accession>A0A1A5YET9</accession>
<comment type="caution">
    <text evidence="2">The sequence shown here is derived from an EMBL/GenBank/DDBJ whole genome shotgun (WGS) entry which is preliminary data.</text>
</comment>
<feature type="transmembrane region" description="Helical" evidence="1">
    <location>
        <begin position="154"/>
        <end position="178"/>
    </location>
</feature>
<reference evidence="2 3" key="1">
    <citation type="submission" date="2016-05" db="EMBL/GenBank/DDBJ databases">
        <title>Paenibacillus oryzae. sp. nov., isolated from the rice root.</title>
        <authorList>
            <person name="Zhang J."/>
            <person name="Zhang X."/>
        </authorList>
    </citation>
    <scope>NUCLEOTIDE SEQUENCE [LARGE SCALE GENOMIC DNA]</scope>
    <source>
        <strain evidence="2 3">1DrF-4</strain>
    </source>
</reference>
<dbReference type="OrthoDB" id="1710898at2"/>
<feature type="transmembrane region" description="Helical" evidence="1">
    <location>
        <begin position="90"/>
        <end position="111"/>
    </location>
</feature>
<feature type="transmembrane region" description="Helical" evidence="1">
    <location>
        <begin position="325"/>
        <end position="346"/>
    </location>
</feature>
<sequence length="533" mass="59300">MSMLKTLLVLRISTFTNLLIYYAQRMPLIGRLIPDSLYARLDLKNGFAAAVFLLQILYGFAIRFAYFGLMLYVPVMFMSKDMEPDVRLNAFYHVLFMLSFVISAVSSATILEPKREKYVAVKLMRLSPAHYMKAVLLYKYATFLIYSLPAMFVFVSLLGGSALEALLVTVSLTLWRAGSEFLHAKVYDKIGVILIKHMLIAWTTIGVGVIAAYAPLFLDMPPFAGELVRSLWVCLVFAILGIVLIIGLAAYRGYAEVVNAATKRDDPLLDLGKMVVETQKTSVQAKESDYAEAAVLGSKVAGKRGYAYLNAIFMARHGSQIRKPVLKRVAVFGAIGVAVFLFSLTGKERLEALPWSFNTIVSALVLVMYFLTVGEKVCRSFFYNCDIHLLRYSFYRKAAPQHFSIRLLTIIWLNALVAAAVAFALTLISLARGGEGSLELTMLWVGLVALSVFFSVHHLFLYYIFQPYSTELNVKNPAYHIINTSVSVAGGLSLALKPTVIAFACIWSGLALVYVLIAIVAVRKYSARTFRVK</sequence>
<feature type="transmembrane region" description="Helical" evidence="1">
    <location>
        <begin position="477"/>
        <end position="495"/>
    </location>
</feature>
<feature type="transmembrane region" description="Helical" evidence="1">
    <location>
        <begin position="501"/>
        <end position="522"/>
    </location>
</feature>
<protein>
    <submittedName>
        <fullName evidence="2">Uncharacterized protein</fullName>
    </submittedName>
</protein>
<feature type="transmembrane region" description="Helical" evidence="1">
    <location>
        <begin position="352"/>
        <end position="371"/>
    </location>
</feature>
<keyword evidence="1" id="KW-0812">Transmembrane</keyword>
<dbReference type="AlphaFoldDB" id="A0A1A5YET9"/>
<evidence type="ECO:0000256" key="1">
    <source>
        <dbReference type="SAM" id="Phobius"/>
    </source>
</evidence>
<proteinExistence type="predicted"/>
<evidence type="ECO:0000313" key="2">
    <source>
        <dbReference type="EMBL" id="OBR64103.1"/>
    </source>
</evidence>
<evidence type="ECO:0000313" key="3">
    <source>
        <dbReference type="Proteomes" id="UP000092024"/>
    </source>
</evidence>
<feature type="transmembrane region" description="Helical" evidence="1">
    <location>
        <begin position="6"/>
        <end position="24"/>
    </location>
</feature>
<organism evidence="2 3">
    <name type="scientific">Paenibacillus oryzae</name>
    <dbReference type="NCBI Taxonomy" id="1844972"/>
    <lineage>
        <taxon>Bacteria</taxon>
        <taxon>Bacillati</taxon>
        <taxon>Bacillota</taxon>
        <taxon>Bacilli</taxon>
        <taxon>Bacillales</taxon>
        <taxon>Paenibacillaceae</taxon>
        <taxon>Paenibacillus</taxon>
    </lineage>
</organism>
<dbReference type="Proteomes" id="UP000092024">
    <property type="component" value="Unassembled WGS sequence"/>
</dbReference>
<feature type="transmembrane region" description="Helical" evidence="1">
    <location>
        <begin position="230"/>
        <end position="254"/>
    </location>
</feature>
<keyword evidence="1" id="KW-1133">Transmembrane helix</keyword>
<keyword evidence="3" id="KW-1185">Reference proteome</keyword>